<evidence type="ECO:0000256" key="4">
    <source>
        <dbReference type="SAM" id="MobiDB-lite"/>
    </source>
</evidence>
<dbReference type="WBParaSite" id="ACRNAN_scaffold167.g27723.t1">
    <property type="protein sequence ID" value="ACRNAN_scaffold167.g27723.t1"/>
    <property type="gene ID" value="ACRNAN_scaffold167.g27723"/>
</dbReference>
<dbReference type="Gene3D" id="2.30.30.40">
    <property type="entry name" value="SH3 Domains"/>
    <property type="match status" value="1"/>
</dbReference>
<dbReference type="GO" id="GO:0035556">
    <property type="term" value="P:intracellular signal transduction"/>
    <property type="evidence" value="ECO:0007669"/>
    <property type="project" value="InterPro"/>
</dbReference>
<keyword evidence="1 3" id="KW-0728">SH3 domain</keyword>
<dbReference type="SMART" id="SM00326">
    <property type="entry name" value="SH3"/>
    <property type="match status" value="1"/>
</dbReference>
<accession>A0A914CZB9</accession>
<dbReference type="InterPro" id="IPR001849">
    <property type="entry name" value="PH_domain"/>
</dbReference>
<dbReference type="PANTHER" id="PTHR45834:SF3">
    <property type="entry name" value="RHO GUANINE NUCLEOTIDE EXCHANGE FACTOR 3, ISOFORM L"/>
    <property type="match status" value="1"/>
</dbReference>
<dbReference type="GO" id="GO:0005829">
    <property type="term" value="C:cytosol"/>
    <property type="evidence" value="ECO:0007669"/>
    <property type="project" value="TreeGrafter"/>
</dbReference>
<dbReference type="SMART" id="SM00233">
    <property type="entry name" value="PH"/>
    <property type="match status" value="1"/>
</dbReference>
<evidence type="ECO:0000313" key="8">
    <source>
        <dbReference type="Proteomes" id="UP000887540"/>
    </source>
</evidence>
<dbReference type="InterPro" id="IPR001452">
    <property type="entry name" value="SH3_domain"/>
</dbReference>
<dbReference type="Gene3D" id="2.30.29.30">
    <property type="entry name" value="Pleckstrin-homology domain (PH domain)/Phosphotyrosine-binding domain (PTB)"/>
    <property type="match status" value="1"/>
</dbReference>
<feature type="compositionally biased region" description="Polar residues" evidence="4">
    <location>
        <begin position="238"/>
        <end position="247"/>
    </location>
</feature>
<dbReference type="InterPro" id="IPR011993">
    <property type="entry name" value="PH-like_dom_sf"/>
</dbReference>
<evidence type="ECO:0000313" key="9">
    <source>
        <dbReference type="WBParaSite" id="ACRNAN_scaffold167.g27723.t1"/>
    </source>
</evidence>
<dbReference type="SMART" id="SM00325">
    <property type="entry name" value="RhoGEF"/>
    <property type="match status" value="1"/>
</dbReference>
<reference evidence="9" key="1">
    <citation type="submission" date="2022-11" db="UniProtKB">
        <authorList>
            <consortium name="WormBaseParasite"/>
        </authorList>
    </citation>
    <scope>IDENTIFICATION</scope>
</reference>
<feature type="compositionally biased region" description="Low complexity" evidence="4">
    <location>
        <begin position="248"/>
        <end position="263"/>
    </location>
</feature>
<dbReference type="Gene3D" id="1.20.900.10">
    <property type="entry name" value="Dbl homology (DH) domain"/>
    <property type="match status" value="1"/>
</dbReference>
<dbReference type="SUPFAM" id="SSF50729">
    <property type="entry name" value="PH domain-like"/>
    <property type="match status" value="1"/>
</dbReference>
<dbReference type="Proteomes" id="UP000887540">
    <property type="component" value="Unplaced"/>
</dbReference>
<evidence type="ECO:0000259" key="7">
    <source>
        <dbReference type="PROSITE" id="PS50010"/>
    </source>
</evidence>
<evidence type="ECO:0000259" key="5">
    <source>
        <dbReference type="PROSITE" id="PS50002"/>
    </source>
</evidence>
<proteinExistence type="predicted"/>
<dbReference type="InterPro" id="IPR036028">
    <property type="entry name" value="SH3-like_dom_sf"/>
</dbReference>
<dbReference type="InterPro" id="IPR000219">
    <property type="entry name" value="DH_dom"/>
</dbReference>
<keyword evidence="8" id="KW-1185">Reference proteome</keyword>
<dbReference type="PROSITE" id="PS00741">
    <property type="entry name" value="DH_1"/>
    <property type="match status" value="1"/>
</dbReference>
<feature type="compositionally biased region" description="Polar residues" evidence="4">
    <location>
        <begin position="148"/>
        <end position="168"/>
    </location>
</feature>
<dbReference type="InterPro" id="IPR035899">
    <property type="entry name" value="DBL_dom_sf"/>
</dbReference>
<dbReference type="PROSITE" id="PS50002">
    <property type="entry name" value="SH3"/>
    <property type="match status" value="1"/>
</dbReference>
<protein>
    <submittedName>
        <fullName evidence="9">Rho guanine nucleotide exchange factor</fullName>
    </submittedName>
</protein>
<name>A0A914CZB9_9BILA</name>
<sequence>MDQSKPIKIRTVPKSTCTYNNHRHSWSYGNCVRPPPPSYDTFMTIMTHRATPIIIENYSAELYLSPDEDFHFGKSYDPVYIAALSNHKLPLLSPSTSTSFEAQKPKLNAYMRRRSSLVEALNNAINMPQKPDNDQPQMRMLRKKTATGAYTQIPTPTSSTANNHSGISSRPLIVHDLPPQPHGQGPPRALPRSYTHQIKERRSRSQPVYQDGVDESDDEIATRHISRVDRFSVDSEVGGTSQDSGIRSSTHSNSSATTSTISSQEVPQHMLIAEAVWDHVAMLADELPFATGDIITVLDSTSNSGLWHGICKNRTGWFPASYVRVKNGDYNRLSSSSVSSEEDFPEPMRKLRRKVIEELMETERDYVTLLQNLVQGFIEQCRRRRELFTEERIRKIFGNIEQIALLHCKLLRELEIYFDQENPENSCVANAFLRNSQSFVIYTEYCNNRPVSCAELVTIGKDPQYHQFFEACRLLRGMVKLNLEGFLLTPVQRICRYPLQLWELLKATPPGHLDRMPLEQAHRTMRAVAAAINDAKRRVDAIQKIILWQRNVIGFRGPDLIDNNHRMLISGEMYCRAIMRCVVQWSKTVHVYLFDQSIVLCKKDVLKKSALVFKERMSLQTVNVVDLPDGKDSTTNSNLKNSFKMTGPTREYIFTCPDPATKGLWLETCQNRPRPMPPTNAEKRLALITLTS</sequence>
<dbReference type="InterPro" id="IPR001331">
    <property type="entry name" value="GDS_CDC24_CS"/>
</dbReference>
<dbReference type="PROSITE" id="PS50003">
    <property type="entry name" value="PH_DOMAIN"/>
    <property type="match status" value="1"/>
</dbReference>
<dbReference type="PANTHER" id="PTHR45834">
    <property type="entry name" value="RHO GUANINE NUCLEOTIDE EXCHANGE FACTOR 9-RELATED"/>
    <property type="match status" value="1"/>
</dbReference>
<dbReference type="InterPro" id="IPR053086">
    <property type="entry name" value="RhoGEF_domain"/>
</dbReference>
<feature type="compositionally biased region" description="Basic and acidic residues" evidence="4">
    <location>
        <begin position="220"/>
        <end position="233"/>
    </location>
</feature>
<evidence type="ECO:0000256" key="1">
    <source>
        <dbReference type="ARBA" id="ARBA00022443"/>
    </source>
</evidence>
<dbReference type="Pfam" id="PF00621">
    <property type="entry name" value="RhoGEF"/>
    <property type="match status" value="1"/>
</dbReference>
<dbReference type="Pfam" id="PF22697">
    <property type="entry name" value="SOS1_NGEF_PH"/>
    <property type="match status" value="1"/>
</dbReference>
<dbReference type="GO" id="GO:0005085">
    <property type="term" value="F:guanyl-nucleotide exchange factor activity"/>
    <property type="evidence" value="ECO:0007669"/>
    <property type="project" value="UniProtKB-KW"/>
</dbReference>
<dbReference type="SUPFAM" id="SSF50044">
    <property type="entry name" value="SH3-domain"/>
    <property type="match status" value="1"/>
</dbReference>
<feature type="domain" description="SH3" evidence="5">
    <location>
        <begin position="268"/>
        <end position="328"/>
    </location>
</feature>
<feature type="domain" description="DH" evidence="7">
    <location>
        <begin position="351"/>
        <end position="535"/>
    </location>
</feature>
<dbReference type="AlphaFoldDB" id="A0A914CZB9"/>
<organism evidence="8 9">
    <name type="scientific">Acrobeloides nanus</name>
    <dbReference type="NCBI Taxonomy" id="290746"/>
    <lineage>
        <taxon>Eukaryota</taxon>
        <taxon>Metazoa</taxon>
        <taxon>Ecdysozoa</taxon>
        <taxon>Nematoda</taxon>
        <taxon>Chromadorea</taxon>
        <taxon>Rhabditida</taxon>
        <taxon>Tylenchina</taxon>
        <taxon>Cephalobomorpha</taxon>
        <taxon>Cephaloboidea</taxon>
        <taxon>Cephalobidae</taxon>
        <taxon>Acrobeloides</taxon>
    </lineage>
</organism>
<dbReference type="PROSITE" id="PS50010">
    <property type="entry name" value="DH_2"/>
    <property type="match status" value="1"/>
</dbReference>
<evidence type="ECO:0000256" key="2">
    <source>
        <dbReference type="ARBA" id="ARBA00022658"/>
    </source>
</evidence>
<keyword evidence="2" id="KW-0344">Guanine-nucleotide releasing factor</keyword>
<dbReference type="Pfam" id="PF14604">
    <property type="entry name" value="SH3_9"/>
    <property type="match status" value="1"/>
</dbReference>
<evidence type="ECO:0000259" key="6">
    <source>
        <dbReference type="PROSITE" id="PS50003"/>
    </source>
</evidence>
<evidence type="ECO:0000256" key="3">
    <source>
        <dbReference type="PROSITE-ProRule" id="PRU00192"/>
    </source>
</evidence>
<feature type="domain" description="PH" evidence="6">
    <location>
        <begin position="566"/>
        <end position="674"/>
    </location>
</feature>
<dbReference type="CDD" id="cd00160">
    <property type="entry name" value="RhoGEF"/>
    <property type="match status" value="1"/>
</dbReference>
<dbReference type="SUPFAM" id="SSF48065">
    <property type="entry name" value="DBL homology domain (DH-domain)"/>
    <property type="match status" value="1"/>
</dbReference>
<dbReference type="InterPro" id="IPR055251">
    <property type="entry name" value="SOS1_NGEF_PH"/>
</dbReference>
<feature type="region of interest" description="Disordered" evidence="4">
    <location>
        <begin position="148"/>
        <end position="263"/>
    </location>
</feature>